<keyword evidence="3" id="KW-1185">Reference proteome</keyword>
<name>A0A543AYP9_9ACTN</name>
<organism evidence="2 3">
    <name type="scientific">Stackebrandtia endophytica</name>
    <dbReference type="NCBI Taxonomy" id="1496996"/>
    <lineage>
        <taxon>Bacteria</taxon>
        <taxon>Bacillati</taxon>
        <taxon>Actinomycetota</taxon>
        <taxon>Actinomycetes</taxon>
        <taxon>Glycomycetales</taxon>
        <taxon>Glycomycetaceae</taxon>
        <taxon>Stackebrandtia</taxon>
    </lineage>
</organism>
<sequence>MDRDTFGDYLRTRRARIQPRHVGLPTTGNRRTPGLRRQEVAQLANMSIDYYIRLEQARGPKPSRQVLNALSRALMLNQDERAHLFHLAGDTPEPSSRIATDIPVGVLHMLDSLVDTPAYVVDAKYDLLKANPLARALMGQGEMAQLCGSPNMMRGMFADPDAAQHLRDPDKARFAQSAVADLRASAARYPDDPELRQLVEDLLRVSPEFGELWQRHEVEVRRHLVKRIKHPKVGLLELECQTLLVPDRDQRVIMYLAAPGSVAQQRLRALRETVPG</sequence>
<proteinExistence type="predicted"/>
<dbReference type="Proteomes" id="UP000317043">
    <property type="component" value="Unassembled WGS sequence"/>
</dbReference>
<accession>A0A543AYP9</accession>
<dbReference type="InterPro" id="IPR010982">
    <property type="entry name" value="Lambda_DNA-bd_dom_sf"/>
</dbReference>
<evidence type="ECO:0000313" key="3">
    <source>
        <dbReference type="Proteomes" id="UP000317043"/>
    </source>
</evidence>
<dbReference type="InterPro" id="IPR001387">
    <property type="entry name" value="Cro/C1-type_HTH"/>
</dbReference>
<evidence type="ECO:0000259" key="1">
    <source>
        <dbReference type="Pfam" id="PF17765"/>
    </source>
</evidence>
<dbReference type="InParanoid" id="A0A543AYP9"/>
<dbReference type="Gene3D" id="3.30.450.180">
    <property type="match status" value="1"/>
</dbReference>
<feature type="domain" description="MmyB-like transcription regulator ligand binding" evidence="1">
    <location>
        <begin position="105"/>
        <end position="270"/>
    </location>
</feature>
<dbReference type="GO" id="GO:0003677">
    <property type="term" value="F:DNA binding"/>
    <property type="evidence" value="ECO:0007669"/>
    <property type="project" value="InterPro"/>
</dbReference>
<comment type="caution">
    <text evidence="2">The sequence shown here is derived from an EMBL/GenBank/DDBJ whole genome shotgun (WGS) entry which is preliminary data.</text>
</comment>
<evidence type="ECO:0000313" key="2">
    <source>
        <dbReference type="EMBL" id="TQL77650.1"/>
    </source>
</evidence>
<gene>
    <name evidence="2" type="ORF">FB566_3211</name>
</gene>
<reference evidence="2 3" key="1">
    <citation type="submission" date="2019-06" db="EMBL/GenBank/DDBJ databases">
        <title>Sequencing the genomes of 1000 actinobacteria strains.</title>
        <authorList>
            <person name="Klenk H.-P."/>
        </authorList>
    </citation>
    <scope>NUCLEOTIDE SEQUENCE [LARGE SCALE GENOMIC DNA]</scope>
    <source>
        <strain evidence="2 3">DSM 45928</strain>
    </source>
</reference>
<dbReference type="PANTHER" id="PTHR35010">
    <property type="entry name" value="BLL4672 PROTEIN-RELATED"/>
    <property type="match status" value="1"/>
</dbReference>
<dbReference type="Pfam" id="PF17765">
    <property type="entry name" value="MLTR_LBD"/>
    <property type="match status" value="1"/>
</dbReference>
<dbReference type="SUPFAM" id="SSF47413">
    <property type="entry name" value="lambda repressor-like DNA-binding domains"/>
    <property type="match status" value="1"/>
</dbReference>
<dbReference type="PANTHER" id="PTHR35010:SF2">
    <property type="entry name" value="BLL4672 PROTEIN"/>
    <property type="match status" value="1"/>
</dbReference>
<dbReference type="EMBL" id="VFOW01000001">
    <property type="protein sequence ID" value="TQL77650.1"/>
    <property type="molecule type" value="Genomic_DNA"/>
</dbReference>
<protein>
    <submittedName>
        <fullName evidence="2">Helix-turn-helix protein</fullName>
    </submittedName>
</protein>
<dbReference type="AlphaFoldDB" id="A0A543AYP9"/>
<dbReference type="CDD" id="cd00093">
    <property type="entry name" value="HTH_XRE"/>
    <property type="match status" value="1"/>
</dbReference>
<dbReference type="OrthoDB" id="3518652at2"/>
<dbReference type="RefSeq" id="WP_142040865.1">
    <property type="nucleotide sequence ID" value="NZ_JBHTGS010000001.1"/>
</dbReference>
<dbReference type="InterPro" id="IPR041413">
    <property type="entry name" value="MLTR_LBD"/>
</dbReference>
<dbReference type="Gene3D" id="1.10.260.40">
    <property type="entry name" value="lambda repressor-like DNA-binding domains"/>
    <property type="match status" value="1"/>
</dbReference>
<dbReference type="Pfam" id="PF13560">
    <property type="entry name" value="HTH_31"/>
    <property type="match status" value="1"/>
</dbReference>